<keyword evidence="2" id="KW-1185">Reference proteome</keyword>
<dbReference type="EMBL" id="CM037153">
    <property type="protein sequence ID" value="KAH7858062.1"/>
    <property type="molecule type" value="Genomic_DNA"/>
</dbReference>
<evidence type="ECO:0000313" key="1">
    <source>
        <dbReference type="EMBL" id="KAH7858062.1"/>
    </source>
</evidence>
<organism evidence="1 2">
    <name type="scientific">Vaccinium darrowii</name>
    <dbReference type="NCBI Taxonomy" id="229202"/>
    <lineage>
        <taxon>Eukaryota</taxon>
        <taxon>Viridiplantae</taxon>
        <taxon>Streptophyta</taxon>
        <taxon>Embryophyta</taxon>
        <taxon>Tracheophyta</taxon>
        <taxon>Spermatophyta</taxon>
        <taxon>Magnoliopsida</taxon>
        <taxon>eudicotyledons</taxon>
        <taxon>Gunneridae</taxon>
        <taxon>Pentapetalae</taxon>
        <taxon>asterids</taxon>
        <taxon>Ericales</taxon>
        <taxon>Ericaceae</taxon>
        <taxon>Vaccinioideae</taxon>
        <taxon>Vaccinieae</taxon>
        <taxon>Vaccinium</taxon>
    </lineage>
</organism>
<comment type="caution">
    <text evidence="1">The sequence shown here is derived from an EMBL/GenBank/DDBJ whole genome shotgun (WGS) entry which is preliminary data.</text>
</comment>
<name>A0ACB7YWQ8_9ERIC</name>
<evidence type="ECO:0000313" key="2">
    <source>
        <dbReference type="Proteomes" id="UP000828048"/>
    </source>
</evidence>
<proteinExistence type="predicted"/>
<accession>A0ACB7YWQ8</accession>
<reference evidence="1 2" key="1">
    <citation type="journal article" date="2021" name="Hortic Res">
        <title>High-quality reference genome and annotation aids understanding of berry development for evergreen blueberry (Vaccinium darrowii).</title>
        <authorList>
            <person name="Yu J."/>
            <person name="Hulse-Kemp A.M."/>
            <person name="Babiker E."/>
            <person name="Staton M."/>
        </authorList>
    </citation>
    <scope>NUCLEOTIDE SEQUENCE [LARGE SCALE GENOMIC DNA]</scope>
    <source>
        <strain evidence="2">cv. NJ 8807/NJ 8810</strain>
        <tissue evidence="1">Young leaf</tissue>
    </source>
</reference>
<dbReference type="Proteomes" id="UP000828048">
    <property type="component" value="Chromosome 3"/>
</dbReference>
<gene>
    <name evidence="1" type="ORF">Vadar_019615</name>
</gene>
<protein>
    <submittedName>
        <fullName evidence="1">Uncharacterized protein</fullName>
    </submittedName>
</protein>
<sequence>MSAFERLEFEKGKIVQPVRLAINVASGVDSSHENSISRKGTNSDVVPFSDCTLAGASSTGWSFSKVENAIDNGVIQVEGSCRCFSLDEVLKATNNFDETYVIGIGGFGKVYQGFVDDGATIVAIKRLNVESKQGAGEFWTEVKMLSKLRHTNLVALIGYYNECEEMILVYKYISHETLANHLYQSKVLCGRLPVDERLEEDQIGLVHWAQDCIKKGKLDSIIDPSLSGQISPRCLKSFVVLANNCLHSSPKSRPTMVEVLGSLELVLASPQRGRKEGIITKAFQIMTDQWLREREGMSSSSGQSRRTMAEELQSIDLELVSQQRGRVKGIIKICWSHIRYVCPSRYVCKIQL</sequence>